<evidence type="ECO:0000313" key="2">
    <source>
        <dbReference type="EMBL" id="AWI27394.1"/>
    </source>
</evidence>
<evidence type="ECO:0000313" key="3">
    <source>
        <dbReference type="Proteomes" id="UP000244900"/>
    </source>
</evidence>
<organism evidence="2 3">
    <name type="scientific">Streptomyces tirandamycinicus</name>
    <dbReference type="NCBI Taxonomy" id="2174846"/>
    <lineage>
        <taxon>Bacteria</taxon>
        <taxon>Bacillati</taxon>
        <taxon>Actinomycetota</taxon>
        <taxon>Actinomycetes</taxon>
        <taxon>Kitasatosporales</taxon>
        <taxon>Streptomycetaceae</taxon>
        <taxon>Streptomyces</taxon>
    </lineage>
</organism>
<proteinExistence type="predicted"/>
<name>A0A2S1SLW4_9ACTN</name>
<sequence>MPFQTITWTALPAGAAPGAVRLSVLIAPRLRTDGASQPLSAFPDWSDWPRIVSGMSFAVGFPDLGITGAPVEAVRVSTPDSARWRALFTPKTTVRGHVAAGATRRRIRSYPTAHLLGFVAGRWGRFGALSPDEHPSRAELVGSGAFGPLGFEADAGGAKRRGLLAGRLEEHFDTGANSTPADWAIPYDAGDTGADGIARSFLQLTRFHRRRPSGSGTLPPLPEPEFDFHQAVATTRQYPALQRMLGLVVDLRITDPRVLALLQGPVRNGWVTVTPKWNPALGTPVDVDVTPHTACLIGGNRFEARPRDPNTADWDRGLLCLGRSGSFLTIPVDIDGAALLARQFADNVARARDVADGHPLPALRTAGFAVARTGRASGLARGLARGEELNDTAFTKTGDKRAGTLQLYLDDLVQGYRWDVRDTADTAWRTLMGRTGHYRFLADGPGTAVAVTEEGVVTTAPTGSGVPGDTDLYLQEQLVQWTGWSLGNVRPGAVVGPDGSPHRVKPAVREDFPFVGDFGVPPGSLPRLRFGHSYRLRARVVDLAGNSRPPATGELEDRDELRTATVVHRRFEPVNPPEVLLRQPRTQAEGLERLVIRSTTGSDTTGQESVRHLVPPRTSQLMAEQHGCFDATGAGRPMRDVYDMITTRDAATLEQLAAARAEPAPYEESFYYDTDSLPVPYLPDPLARRILVTGLPDAAGNSSTLPFEASSGDWPTHRAWRIRLTRGGTAGWTRDEKNRLLEVRLAPGDVYTLRVSSRFDDGDVDLMGVWEWIRDWAARSAPGTDLAALRSLIAGGRHTMFTPHRELTLVHAVRTPLKAPTVTALSADRAGGASSTWARLHGAVDISRKSTGTVDLVGEWSMPVDEGPGGPAPESARIFRAPVATLRVERAQGASPGPDALPFDVRHEFGDTRHRRVVYRAVATSPFTEYFRAETELALTGGKASYTVDAEPAGIKIRDRATGDLLQPAPASATDPQTADGDYLLDPGGRTVLRTAGGSMPENGTLVMSYVPPTTTRTSAALGARIVHSTARPAAPRIHSIVPTFSWNRTGQQTVRKGGLRVYLERPWWSSGPDERLGIVLWKGDTADPSPRLEPYVTMWGRDPAFATGELPATPTNTSFPGAPLTGFDLPLAEAGGAQVNAVGYDVAYDAGRGLWYADIEVTLPRGERHTSYFPFIRLAFARYQSASIGGCHLSPVVTAGFAQIAPERTATVSGTGASRTVTVTGRSYTATAAASGPSVLQVQVERATPGVSDPDLRWQPVSDPPRTLTSSVGGGNLVTWTGTVTLPADTPAESLRLTLRELETHPTGLTVPNPIAPGRGTDIMSKRTVYLATLPV</sequence>
<reference evidence="2 3" key="1">
    <citation type="submission" date="2018-05" db="EMBL/GenBank/DDBJ databases">
        <title>Complete genome sequence of sponge-derived Streptomyces sp. HNM0039.</title>
        <authorList>
            <person name="Huang X."/>
            <person name="Zhou S."/>
        </authorList>
    </citation>
    <scope>NUCLEOTIDE SEQUENCE [LARGE SCALE GENOMIC DNA]</scope>
    <source>
        <strain evidence="2 3">HNM0039</strain>
    </source>
</reference>
<dbReference type="KEGG" id="stir:DDW44_00360"/>
<protein>
    <submittedName>
        <fullName evidence="2">Uncharacterized protein</fullName>
    </submittedName>
</protein>
<keyword evidence="3" id="KW-1185">Reference proteome</keyword>
<dbReference type="Proteomes" id="UP000244900">
    <property type="component" value="Chromosome"/>
</dbReference>
<gene>
    <name evidence="2" type="ORF">DDW44_00360</name>
</gene>
<evidence type="ECO:0000256" key="1">
    <source>
        <dbReference type="SAM" id="MobiDB-lite"/>
    </source>
</evidence>
<accession>A0A2S1SLW4</accession>
<dbReference type="RefSeq" id="WP_108905153.1">
    <property type="nucleotide sequence ID" value="NZ_CP029188.1"/>
</dbReference>
<dbReference type="EMBL" id="CP029188">
    <property type="protein sequence ID" value="AWI27394.1"/>
    <property type="molecule type" value="Genomic_DNA"/>
</dbReference>
<dbReference type="OrthoDB" id="9148571at2"/>
<feature type="region of interest" description="Disordered" evidence="1">
    <location>
        <begin position="1251"/>
        <end position="1275"/>
    </location>
</feature>